<evidence type="ECO:0000313" key="1">
    <source>
        <dbReference type="EMBL" id="ADD42081.1"/>
    </source>
</evidence>
<dbReference type="STRING" id="446470.Snas_2398"/>
<evidence type="ECO:0000313" key="2">
    <source>
        <dbReference type="Proteomes" id="UP000000844"/>
    </source>
</evidence>
<sequence>MVRVGSSTATVGRTRLIGPAKVENFGVRFKVGEGFRDEVTILAGRRNLHREDLLAQLNAFDWPMEYT</sequence>
<dbReference type="KEGG" id="sna:Snas_2398"/>
<dbReference type="Proteomes" id="UP000000844">
    <property type="component" value="Chromosome"/>
</dbReference>
<name>D3Q4Q1_STANL</name>
<reference evidence="1 2" key="1">
    <citation type="journal article" date="2009" name="Stand. Genomic Sci.">
        <title>Complete genome sequence of Stackebrandtia nassauensis type strain (LLR-40K-21).</title>
        <authorList>
            <person name="Munk C."/>
            <person name="Lapidus A."/>
            <person name="Copeland A."/>
            <person name="Jando M."/>
            <person name="Mayilraj S."/>
            <person name="Glavina Del Rio T."/>
            <person name="Nolan M."/>
            <person name="Chen F."/>
            <person name="Lucas S."/>
            <person name="Tice H."/>
            <person name="Cheng J.F."/>
            <person name="Han C."/>
            <person name="Detter J.C."/>
            <person name="Bruce D."/>
            <person name="Goodwin L."/>
            <person name="Chain P."/>
            <person name="Pitluck S."/>
            <person name="Goker M."/>
            <person name="Ovchinikova G."/>
            <person name="Pati A."/>
            <person name="Ivanova N."/>
            <person name="Mavromatis K."/>
            <person name="Chen A."/>
            <person name="Palaniappan K."/>
            <person name="Land M."/>
            <person name="Hauser L."/>
            <person name="Chang Y.J."/>
            <person name="Jeffries C.D."/>
            <person name="Bristow J."/>
            <person name="Eisen J.A."/>
            <person name="Markowitz V."/>
            <person name="Hugenholtz P."/>
            <person name="Kyrpides N.C."/>
            <person name="Klenk H.P."/>
        </authorList>
    </citation>
    <scope>NUCLEOTIDE SEQUENCE [LARGE SCALE GENOMIC DNA]</scope>
    <source>
        <strain evidence="2">DSM 44728 / CIP 108903 / NRRL B-16338 / NBRC 102104 / LLR-40K-21</strain>
    </source>
</reference>
<dbReference type="AlphaFoldDB" id="D3Q4Q1"/>
<gene>
    <name evidence="1" type="ordered locus">Snas_2398</name>
</gene>
<keyword evidence="2" id="KW-1185">Reference proteome</keyword>
<dbReference type="RefSeq" id="WP_013017652.1">
    <property type="nucleotide sequence ID" value="NC_013947.1"/>
</dbReference>
<protein>
    <submittedName>
        <fullName evidence="1">Uncharacterized protein</fullName>
    </submittedName>
</protein>
<organism evidence="1 2">
    <name type="scientific">Stackebrandtia nassauensis (strain DSM 44728 / CIP 108903 / NRRL B-16338 / NBRC 102104 / LLR-40K-21)</name>
    <dbReference type="NCBI Taxonomy" id="446470"/>
    <lineage>
        <taxon>Bacteria</taxon>
        <taxon>Bacillati</taxon>
        <taxon>Actinomycetota</taxon>
        <taxon>Actinomycetes</taxon>
        <taxon>Glycomycetales</taxon>
        <taxon>Glycomycetaceae</taxon>
        <taxon>Stackebrandtia</taxon>
    </lineage>
</organism>
<accession>D3Q4Q1</accession>
<proteinExistence type="predicted"/>
<dbReference type="HOGENOM" id="CLU_2810353_0_0_11"/>
<dbReference type="EMBL" id="CP001778">
    <property type="protein sequence ID" value="ADD42081.1"/>
    <property type="molecule type" value="Genomic_DNA"/>
</dbReference>